<evidence type="ECO:0000313" key="20">
    <source>
        <dbReference type="Proteomes" id="UP000515154"/>
    </source>
</evidence>
<dbReference type="SUPFAM" id="SSF57850">
    <property type="entry name" value="RING/U-box"/>
    <property type="match status" value="1"/>
</dbReference>
<proteinExistence type="inferred from homology"/>
<keyword evidence="6" id="KW-1003">Cell membrane</keyword>
<comment type="subcellular location">
    <subcellularLocation>
        <location evidence="2">Cell membrane</location>
        <topology evidence="2">Single-pass type I membrane protein</topology>
    </subcellularLocation>
</comment>
<keyword evidence="11 16" id="KW-0479">Metal-binding</keyword>
<feature type="region of interest" description="Disordered" evidence="17">
    <location>
        <begin position="702"/>
        <end position="724"/>
    </location>
</feature>
<comment type="catalytic activity">
    <reaction evidence="1">
        <text>S-ubiquitinyl-[E2 ubiquitin-conjugating enzyme]-L-cysteine + [acceptor protein]-L-lysine = [E2 ubiquitin-conjugating enzyme]-L-cysteine + N(6)-ubiquitinyl-[acceptor protein]-L-lysine.</text>
        <dbReference type="EC" id="2.3.2.27"/>
    </reaction>
</comment>
<evidence type="ECO:0000256" key="1">
    <source>
        <dbReference type="ARBA" id="ARBA00000900"/>
    </source>
</evidence>
<feature type="domain" description="RING-type" evidence="19">
    <location>
        <begin position="356"/>
        <end position="396"/>
    </location>
</feature>
<evidence type="ECO:0000256" key="9">
    <source>
        <dbReference type="ARBA" id="ARBA00022692"/>
    </source>
</evidence>
<evidence type="ECO:0000256" key="4">
    <source>
        <dbReference type="ARBA" id="ARBA00008759"/>
    </source>
</evidence>
<feature type="transmembrane region" description="Helical" evidence="18">
    <location>
        <begin position="280"/>
        <end position="301"/>
    </location>
</feature>
<evidence type="ECO:0000256" key="14">
    <source>
        <dbReference type="ARBA" id="ARBA00022989"/>
    </source>
</evidence>
<evidence type="ECO:0000256" key="10">
    <source>
        <dbReference type="ARBA" id="ARBA00022729"/>
    </source>
</evidence>
<dbReference type="Pfam" id="PF18212">
    <property type="entry name" value="ZNRF_3_ecto"/>
    <property type="match status" value="1"/>
</dbReference>
<gene>
    <name evidence="21" type="primary">LOC115212048</name>
</gene>
<dbReference type="GO" id="GO:0030178">
    <property type="term" value="P:negative regulation of Wnt signaling pathway"/>
    <property type="evidence" value="ECO:0007669"/>
    <property type="project" value="UniProtKB-ARBA"/>
</dbReference>
<evidence type="ECO:0000256" key="5">
    <source>
        <dbReference type="ARBA" id="ARBA00012483"/>
    </source>
</evidence>
<dbReference type="Gene3D" id="3.50.30.30">
    <property type="match status" value="1"/>
</dbReference>
<dbReference type="InterPro" id="IPR040700">
    <property type="entry name" value="ZNRF-3_ecto"/>
</dbReference>
<dbReference type="InterPro" id="IPR001841">
    <property type="entry name" value="Znf_RING"/>
</dbReference>
<feature type="compositionally biased region" description="Polar residues" evidence="17">
    <location>
        <begin position="462"/>
        <end position="472"/>
    </location>
</feature>
<evidence type="ECO:0000256" key="15">
    <source>
        <dbReference type="ARBA" id="ARBA00023136"/>
    </source>
</evidence>
<dbReference type="RefSeq" id="XP_029636713.1">
    <property type="nucleotide sequence ID" value="XM_029780853.2"/>
</dbReference>
<dbReference type="Proteomes" id="UP000515154">
    <property type="component" value="Linkage group LG1"/>
</dbReference>
<keyword evidence="10" id="KW-0732">Signal</keyword>
<dbReference type="AlphaFoldDB" id="A0A6P7SFH7"/>
<evidence type="ECO:0000256" key="13">
    <source>
        <dbReference type="ARBA" id="ARBA00022833"/>
    </source>
</evidence>
<evidence type="ECO:0000256" key="11">
    <source>
        <dbReference type="ARBA" id="ARBA00022771"/>
    </source>
</evidence>
<organism evidence="20 21">
    <name type="scientific">Octopus sinensis</name>
    <name type="common">East Asian common octopus</name>
    <dbReference type="NCBI Taxonomy" id="2607531"/>
    <lineage>
        <taxon>Eukaryota</taxon>
        <taxon>Metazoa</taxon>
        <taxon>Spiralia</taxon>
        <taxon>Lophotrochozoa</taxon>
        <taxon>Mollusca</taxon>
        <taxon>Cephalopoda</taxon>
        <taxon>Coleoidea</taxon>
        <taxon>Octopodiformes</taxon>
        <taxon>Octopoda</taxon>
        <taxon>Incirrata</taxon>
        <taxon>Octopodidae</taxon>
        <taxon>Octopus</taxon>
    </lineage>
</organism>
<feature type="region of interest" description="Disordered" evidence="17">
    <location>
        <begin position="970"/>
        <end position="1069"/>
    </location>
</feature>
<feature type="compositionally biased region" description="Polar residues" evidence="17">
    <location>
        <begin position="1028"/>
        <end position="1042"/>
    </location>
</feature>
<comment type="similarity">
    <text evidence="4">Belongs to the ZNRF3 family.</text>
</comment>
<feature type="compositionally biased region" description="Low complexity" evidence="17">
    <location>
        <begin position="977"/>
        <end position="992"/>
    </location>
</feature>
<dbReference type="SMART" id="SM00184">
    <property type="entry name" value="RING"/>
    <property type="match status" value="1"/>
</dbReference>
<dbReference type="Pfam" id="PF13639">
    <property type="entry name" value="zf-RING_2"/>
    <property type="match status" value="1"/>
</dbReference>
<keyword evidence="8" id="KW-0879">Wnt signaling pathway</keyword>
<accession>A0A6P7SFH7</accession>
<evidence type="ECO:0000256" key="7">
    <source>
        <dbReference type="ARBA" id="ARBA00022679"/>
    </source>
</evidence>
<evidence type="ECO:0000256" key="18">
    <source>
        <dbReference type="SAM" id="Phobius"/>
    </source>
</evidence>
<keyword evidence="7" id="KW-0808">Transferase</keyword>
<evidence type="ECO:0000259" key="19">
    <source>
        <dbReference type="PROSITE" id="PS50089"/>
    </source>
</evidence>
<dbReference type="GO" id="GO:0005886">
    <property type="term" value="C:plasma membrane"/>
    <property type="evidence" value="ECO:0007669"/>
    <property type="project" value="UniProtKB-SubCell"/>
</dbReference>
<feature type="region of interest" description="Disordered" evidence="17">
    <location>
        <begin position="785"/>
        <end position="804"/>
    </location>
</feature>
<dbReference type="InterPro" id="IPR051073">
    <property type="entry name" value="ZNRF3_Arkadia_E3_ligases"/>
</dbReference>
<evidence type="ECO:0000256" key="2">
    <source>
        <dbReference type="ARBA" id="ARBA00004251"/>
    </source>
</evidence>
<feature type="region of interest" description="Disordered" evidence="17">
    <location>
        <begin position="453"/>
        <end position="472"/>
    </location>
</feature>
<dbReference type="InterPro" id="IPR013083">
    <property type="entry name" value="Znf_RING/FYVE/PHD"/>
</dbReference>
<comment type="pathway">
    <text evidence="3">Protein modification; protein ubiquitination.</text>
</comment>
<evidence type="ECO:0000256" key="3">
    <source>
        <dbReference type="ARBA" id="ARBA00004906"/>
    </source>
</evidence>
<keyword evidence="9 18" id="KW-0812">Transmembrane</keyword>
<reference evidence="21" key="1">
    <citation type="submission" date="2025-08" db="UniProtKB">
        <authorList>
            <consortium name="RefSeq"/>
        </authorList>
    </citation>
    <scope>IDENTIFICATION</scope>
</reference>
<sequence>MIGRLWLTVLDVWCNHCQYCAVYLFLLCLAWPGYIVMAKEKAILEILLYQPPKSVSVDYKPPAISPPGPGPGIRPSPPMMSGGIHIGPDIHHEYGENGRRVNNVENNPETGMDAFVPSGNLAHQGLRTYNEYKSYWLSGHFSPAGAAKKAEGPIIQVHPVALCNNDDYMAYPEQWVGVMKLEGSQMAGCMMSMYEKAERAIEKGATAIVFDITEDPDAARQLRRSSQTLLQRPVVIIRGREAAKLMEIVNTSKGRRARVRIWFTTEERLPDSVNPVSQTIYRAIVVTIFIIFFFVCLSILLKWKFRRERQTSVSELAKRAVSKLETRKYTGSKGKFSRSYTPTSDLYSQSSTTDACAICLEDYRNGQELRVLPCQHEFHRSCVDPWLVTNRTCPLCLHNIMGGISRHDVTNSQPNSPTGGIPSTSNAITSTSTLGNNSSNNNSIHQHRNNFNQHHHHHHQLGPQSSSHRNSVGINVPAYSQMDYFETLASSRPTYPGMISSTVRACPSCESTRGGCVGNPMVIPSSSTATAGSNQHNSSFYMSTSINPQPRSHFLHSFQNRTSGLDYTHALQRALYLAKSYNRHTTNASKTSASPTTNATSKEINVTSKTTSSIVPHSFQLSTTTSSSDNIYSNSPLILGRTRFYPSQKLNACESDPEYSSSKNNISTVATCGSWSSDQNPSNESLQCNCCRRMSDSTYIDSNQSTYGSTDIKDPSDVSSYDSNVYRSETPESVKVDQANVASLQRKHASYLSSAYHQRQHQHIRRKRDNYSLHTKTAEYHLDYSSSSDTSVGSQLTAHDGMNPTRKISSCNLSEASSEHSLSQLSAISGSDESFSSETSHILAQTSCVPSITTKTTSVSVKSSSCKPSAKEELMKISNTVIKPFNDTHSNTPDCHESKLPKQFPNPHSRHKNTRRHSSVFHNRHSVPSLRNKLKTCGLPLPPSAAIVSPLTGVLTGLRRGEEIWEHYRLSKGRGQSSTSNSSSPLHHTLPSVRSSQLKMKTENIISPPQSSASIPPQLSASSKPSEDTNPSFSVLSPSTPRFLSHDQKSLYPTTTTITTSSSTTTTAGCRPGFSHERACPCCNNQKFNVSNSNPRRSMVLFTEHQGTIVTLPLEEEENYAPSNAV</sequence>
<keyword evidence="15 18" id="KW-0472">Membrane</keyword>
<dbReference type="UniPathway" id="UPA00143"/>
<dbReference type="CDD" id="cd16666">
    <property type="entry name" value="RING-H2_RNF43-like"/>
    <property type="match status" value="1"/>
</dbReference>
<evidence type="ECO:0000256" key="12">
    <source>
        <dbReference type="ARBA" id="ARBA00022786"/>
    </source>
</evidence>
<feature type="compositionally biased region" description="Basic residues" evidence="17">
    <location>
        <begin position="908"/>
        <end position="925"/>
    </location>
</feature>
<evidence type="ECO:0000313" key="21">
    <source>
        <dbReference type="RefSeq" id="XP_029636713.1"/>
    </source>
</evidence>
<keyword evidence="12" id="KW-0833">Ubl conjugation pathway</keyword>
<dbReference type="GO" id="GO:0061630">
    <property type="term" value="F:ubiquitin protein ligase activity"/>
    <property type="evidence" value="ECO:0007669"/>
    <property type="project" value="UniProtKB-EC"/>
</dbReference>
<feature type="region of interest" description="Disordered" evidence="17">
    <location>
        <begin position="408"/>
        <end position="448"/>
    </location>
</feature>
<dbReference type="PANTHER" id="PTHR16200">
    <property type="entry name" value="RING ZINC FINGER"/>
    <property type="match status" value="1"/>
</dbReference>
<dbReference type="PROSITE" id="PS50089">
    <property type="entry name" value="ZF_RING_2"/>
    <property type="match status" value="1"/>
</dbReference>
<dbReference type="GO" id="GO:0016055">
    <property type="term" value="P:Wnt signaling pathway"/>
    <property type="evidence" value="ECO:0007669"/>
    <property type="project" value="UniProtKB-KW"/>
</dbReference>
<feature type="compositionally biased region" description="Polar residues" evidence="17">
    <location>
        <begin position="410"/>
        <end position="428"/>
    </location>
</feature>
<dbReference type="GO" id="GO:0008270">
    <property type="term" value="F:zinc ion binding"/>
    <property type="evidence" value="ECO:0007669"/>
    <property type="project" value="UniProtKB-KW"/>
</dbReference>
<feature type="compositionally biased region" description="Low complexity" evidence="17">
    <location>
        <begin position="1054"/>
        <end position="1067"/>
    </location>
</feature>
<keyword evidence="11 16" id="KW-0863">Zinc-finger</keyword>
<evidence type="ECO:0000256" key="16">
    <source>
        <dbReference type="PROSITE-ProRule" id="PRU00175"/>
    </source>
</evidence>
<dbReference type="EC" id="2.3.2.27" evidence="5"/>
<dbReference type="KEGG" id="osn:115212048"/>
<keyword evidence="13" id="KW-0862">Zinc</keyword>
<feature type="compositionally biased region" description="Low complexity" evidence="17">
    <location>
        <begin position="429"/>
        <end position="443"/>
    </location>
</feature>
<feature type="compositionally biased region" description="Low complexity" evidence="17">
    <location>
        <begin position="785"/>
        <end position="794"/>
    </location>
</feature>
<keyword evidence="14 18" id="KW-1133">Transmembrane helix</keyword>
<dbReference type="GO" id="GO:0016567">
    <property type="term" value="P:protein ubiquitination"/>
    <property type="evidence" value="ECO:0007669"/>
    <property type="project" value="UniProtKB-UniPathway"/>
</dbReference>
<dbReference type="Gene3D" id="3.30.40.10">
    <property type="entry name" value="Zinc/RING finger domain, C3HC4 (zinc finger)"/>
    <property type="match status" value="1"/>
</dbReference>
<protein>
    <recommendedName>
        <fullName evidence="5">RING-type E3 ubiquitin transferase</fullName>
        <ecNumber evidence="5">2.3.2.27</ecNumber>
    </recommendedName>
</protein>
<feature type="region of interest" description="Disordered" evidence="17">
    <location>
        <begin position="891"/>
        <end position="925"/>
    </location>
</feature>
<evidence type="ECO:0000256" key="8">
    <source>
        <dbReference type="ARBA" id="ARBA00022687"/>
    </source>
</evidence>
<evidence type="ECO:0000256" key="6">
    <source>
        <dbReference type="ARBA" id="ARBA00022475"/>
    </source>
</evidence>
<evidence type="ECO:0000256" key="17">
    <source>
        <dbReference type="SAM" id="MobiDB-lite"/>
    </source>
</evidence>
<feature type="compositionally biased region" description="Low complexity" evidence="17">
    <location>
        <begin position="1005"/>
        <end position="1023"/>
    </location>
</feature>
<name>A0A6P7SFH7_9MOLL</name>
<keyword evidence="20" id="KW-1185">Reference proteome</keyword>